<evidence type="ECO:0008006" key="4">
    <source>
        <dbReference type="Google" id="ProtNLM"/>
    </source>
</evidence>
<accession>A0A6G9YB10</accession>
<feature type="transmembrane region" description="Helical" evidence="1">
    <location>
        <begin position="71"/>
        <end position="91"/>
    </location>
</feature>
<dbReference type="EMBL" id="CP046172">
    <property type="protein sequence ID" value="QIS10334.1"/>
    <property type="molecule type" value="Genomic_DNA"/>
</dbReference>
<protein>
    <recommendedName>
        <fullName evidence="4">Sporulation protein</fullName>
    </recommendedName>
</protein>
<keyword evidence="1" id="KW-0472">Membrane</keyword>
<gene>
    <name evidence="2" type="ORF">F5544_12215</name>
</gene>
<dbReference type="RefSeq" id="WP_238847209.1">
    <property type="nucleotide sequence ID" value="NZ_CP046172.1"/>
</dbReference>
<name>A0A6G9YB10_9NOCA</name>
<dbReference type="AlphaFoldDB" id="A0A6G9YB10"/>
<evidence type="ECO:0000256" key="1">
    <source>
        <dbReference type="SAM" id="Phobius"/>
    </source>
</evidence>
<sequence length="102" mass="10965">MTAGLRRIRLSDKAIDTSLVYGEPYETDDGTTIITVARPGGLFRPVARPAGIFVIREGKTRWVPAADSHRLGLIAIVGGLLPAIIAAVAVLRRPPWPDLPRG</sequence>
<dbReference type="Proteomes" id="UP000503540">
    <property type="component" value="Chromosome"/>
</dbReference>
<organism evidence="2 3">
    <name type="scientific">Nocardia arthritidis</name>
    <dbReference type="NCBI Taxonomy" id="228602"/>
    <lineage>
        <taxon>Bacteria</taxon>
        <taxon>Bacillati</taxon>
        <taxon>Actinomycetota</taxon>
        <taxon>Actinomycetes</taxon>
        <taxon>Mycobacteriales</taxon>
        <taxon>Nocardiaceae</taxon>
        <taxon>Nocardia</taxon>
    </lineage>
</organism>
<reference evidence="2 3" key="1">
    <citation type="journal article" date="2019" name="ACS Chem. Biol.">
        <title>Identification and Mobilization of a Cryptic Antibiotic Biosynthesis Gene Locus from a Human-Pathogenic Nocardia Isolate.</title>
        <authorList>
            <person name="Herisse M."/>
            <person name="Ishida K."/>
            <person name="Porter J.L."/>
            <person name="Howden B."/>
            <person name="Hertweck C."/>
            <person name="Stinear T.P."/>
            <person name="Pidot S.J."/>
        </authorList>
    </citation>
    <scope>NUCLEOTIDE SEQUENCE [LARGE SCALE GENOMIC DNA]</scope>
    <source>
        <strain evidence="2 3">AUSMDU00012717</strain>
    </source>
</reference>
<keyword evidence="1" id="KW-1133">Transmembrane helix</keyword>
<evidence type="ECO:0000313" key="2">
    <source>
        <dbReference type="EMBL" id="QIS10334.1"/>
    </source>
</evidence>
<keyword evidence="3" id="KW-1185">Reference proteome</keyword>
<dbReference type="KEGG" id="nah:F5544_12215"/>
<keyword evidence="1" id="KW-0812">Transmembrane</keyword>
<evidence type="ECO:0000313" key="3">
    <source>
        <dbReference type="Proteomes" id="UP000503540"/>
    </source>
</evidence>
<proteinExistence type="predicted"/>